<gene>
    <name evidence="2" type="ORF">Atai01_75660</name>
</gene>
<dbReference type="PROSITE" id="PS51186">
    <property type="entry name" value="GNAT"/>
    <property type="match status" value="1"/>
</dbReference>
<feature type="domain" description="N-acetyltransferase" evidence="1">
    <location>
        <begin position="1"/>
        <end position="156"/>
    </location>
</feature>
<sequence>MAIANAAASDSVAQRWLGWLPELVVPENRRATLLAKGPGRGLPWANTEQWFLIAIERASGRIVGAVGIIKQRQEVGGWLAPAFRARGLGRELFHGAVTFAHHHLGLATVRAGAEITNSASIGALTSAGFIPTTGPDWHQLPDGRVVPTQWFRHDTERPTTCR</sequence>
<dbReference type="AlphaFoldDB" id="A0A9W6RBC2"/>
<dbReference type="Gene3D" id="3.40.630.30">
    <property type="match status" value="1"/>
</dbReference>
<reference evidence="2" key="1">
    <citation type="submission" date="2023-03" db="EMBL/GenBank/DDBJ databases">
        <title>Amycolatopsis taiwanensis NBRC 103393.</title>
        <authorList>
            <person name="Ichikawa N."/>
            <person name="Sato H."/>
            <person name="Tonouchi N."/>
        </authorList>
    </citation>
    <scope>NUCLEOTIDE SEQUENCE</scope>
    <source>
        <strain evidence="2">NBRC 103393</strain>
    </source>
</reference>
<evidence type="ECO:0000313" key="3">
    <source>
        <dbReference type="Proteomes" id="UP001165136"/>
    </source>
</evidence>
<proteinExistence type="predicted"/>
<dbReference type="SUPFAM" id="SSF55729">
    <property type="entry name" value="Acyl-CoA N-acyltransferases (Nat)"/>
    <property type="match status" value="1"/>
</dbReference>
<evidence type="ECO:0000313" key="2">
    <source>
        <dbReference type="EMBL" id="GLY70947.1"/>
    </source>
</evidence>
<dbReference type="GO" id="GO:0016747">
    <property type="term" value="F:acyltransferase activity, transferring groups other than amino-acyl groups"/>
    <property type="evidence" value="ECO:0007669"/>
    <property type="project" value="InterPro"/>
</dbReference>
<dbReference type="Proteomes" id="UP001165136">
    <property type="component" value="Unassembled WGS sequence"/>
</dbReference>
<evidence type="ECO:0000259" key="1">
    <source>
        <dbReference type="PROSITE" id="PS51186"/>
    </source>
</evidence>
<name>A0A9W6RBC2_9PSEU</name>
<dbReference type="Pfam" id="PF13302">
    <property type="entry name" value="Acetyltransf_3"/>
    <property type="match status" value="1"/>
</dbReference>
<dbReference type="InterPro" id="IPR016181">
    <property type="entry name" value="Acyl_CoA_acyltransferase"/>
</dbReference>
<organism evidence="2 3">
    <name type="scientific">Amycolatopsis taiwanensis</name>
    <dbReference type="NCBI Taxonomy" id="342230"/>
    <lineage>
        <taxon>Bacteria</taxon>
        <taxon>Bacillati</taxon>
        <taxon>Actinomycetota</taxon>
        <taxon>Actinomycetes</taxon>
        <taxon>Pseudonocardiales</taxon>
        <taxon>Pseudonocardiaceae</taxon>
        <taxon>Amycolatopsis</taxon>
    </lineage>
</organism>
<keyword evidence="3" id="KW-1185">Reference proteome</keyword>
<protein>
    <recommendedName>
        <fullName evidence="1">N-acetyltransferase domain-containing protein</fullName>
    </recommendedName>
</protein>
<dbReference type="EMBL" id="BSTI01000028">
    <property type="protein sequence ID" value="GLY70947.1"/>
    <property type="molecule type" value="Genomic_DNA"/>
</dbReference>
<comment type="caution">
    <text evidence="2">The sequence shown here is derived from an EMBL/GenBank/DDBJ whole genome shotgun (WGS) entry which is preliminary data.</text>
</comment>
<accession>A0A9W6RBC2</accession>
<dbReference type="InterPro" id="IPR000182">
    <property type="entry name" value="GNAT_dom"/>
</dbReference>